<proteinExistence type="predicted"/>
<dbReference type="EMBL" id="LAZR01021968">
    <property type="protein sequence ID" value="KKL83484.1"/>
    <property type="molecule type" value="Genomic_DNA"/>
</dbReference>
<dbReference type="AlphaFoldDB" id="A0A0F9FAT3"/>
<accession>A0A0F9FAT3</accession>
<protein>
    <submittedName>
        <fullName evidence="1">Uncharacterized protein</fullName>
    </submittedName>
</protein>
<reference evidence="1" key="1">
    <citation type="journal article" date="2015" name="Nature">
        <title>Complex archaea that bridge the gap between prokaryotes and eukaryotes.</title>
        <authorList>
            <person name="Spang A."/>
            <person name="Saw J.H."/>
            <person name="Jorgensen S.L."/>
            <person name="Zaremba-Niedzwiedzka K."/>
            <person name="Martijn J."/>
            <person name="Lind A.E."/>
            <person name="van Eijk R."/>
            <person name="Schleper C."/>
            <person name="Guy L."/>
            <person name="Ettema T.J."/>
        </authorList>
    </citation>
    <scope>NUCLEOTIDE SEQUENCE</scope>
</reference>
<sequence>MCEISALKESDSIYFLRSIKGNIDDNEPDYQEPKDDEYLKEKTKEFKLNNPHIDIYHVRYTHPGSSNYSNSVEILYKYMPWYISAIESGLYAKLISDDNDYMVSIPGTVRSLLVNCKTKEVKWVNNSIIYTFLLKERYDELYKKVF</sequence>
<evidence type="ECO:0000313" key="1">
    <source>
        <dbReference type="EMBL" id="KKL83484.1"/>
    </source>
</evidence>
<organism evidence="1">
    <name type="scientific">marine sediment metagenome</name>
    <dbReference type="NCBI Taxonomy" id="412755"/>
    <lineage>
        <taxon>unclassified sequences</taxon>
        <taxon>metagenomes</taxon>
        <taxon>ecological metagenomes</taxon>
    </lineage>
</organism>
<gene>
    <name evidence="1" type="ORF">LCGC14_1974310</name>
</gene>
<name>A0A0F9FAT3_9ZZZZ</name>
<comment type="caution">
    <text evidence="1">The sequence shown here is derived from an EMBL/GenBank/DDBJ whole genome shotgun (WGS) entry which is preliminary data.</text>
</comment>